<dbReference type="Ensembl" id="ENSCLMT00005033929.1">
    <property type="protein sequence ID" value="ENSCLMP00005032555.1"/>
    <property type="gene ID" value="ENSCLMG00005015657.1"/>
</dbReference>
<dbReference type="Pfam" id="PF07686">
    <property type="entry name" value="V-set"/>
    <property type="match status" value="1"/>
</dbReference>
<evidence type="ECO:0000313" key="10">
    <source>
        <dbReference type="Proteomes" id="UP000694565"/>
    </source>
</evidence>
<evidence type="ECO:0000259" key="8">
    <source>
        <dbReference type="PROSITE" id="PS50835"/>
    </source>
</evidence>
<dbReference type="SUPFAM" id="SSF48726">
    <property type="entry name" value="Immunoglobulin"/>
    <property type="match status" value="2"/>
</dbReference>
<dbReference type="FunFam" id="2.60.40.10:FF:000142">
    <property type="entry name" value="V-set domain-containing T-cell activation inhibitor 1"/>
    <property type="match status" value="1"/>
</dbReference>
<keyword evidence="4" id="KW-1015">Disulfide bond</keyword>
<keyword evidence="2" id="KW-0732">Signal</keyword>
<keyword evidence="7" id="KW-1133">Transmembrane helix</keyword>
<keyword evidence="7" id="KW-0812">Transmembrane</keyword>
<organism evidence="9 10">
    <name type="scientific">Cyclopterus lumpus</name>
    <name type="common">Lumpsucker</name>
    <dbReference type="NCBI Taxonomy" id="8103"/>
    <lineage>
        <taxon>Eukaryota</taxon>
        <taxon>Metazoa</taxon>
        <taxon>Chordata</taxon>
        <taxon>Craniata</taxon>
        <taxon>Vertebrata</taxon>
        <taxon>Euteleostomi</taxon>
        <taxon>Actinopterygii</taxon>
        <taxon>Neopterygii</taxon>
        <taxon>Teleostei</taxon>
        <taxon>Neoteleostei</taxon>
        <taxon>Acanthomorphata</taxon>
        <taxon>Eupercaria</taxon>
        <taxon>Perciformes</taxon>
        <taxon>Cottioidei</taxon>
        <taxon>Cottales</taxon>
        <taxon>Cyclopteridae</taxon>
        <taxon>Cyclopterus</taxon>
    </lineage>
</organism>
<accession>A0A8C3G3V8</accession>
<dbReference type="GO" id="GO:0009897">
    <property type="term" value="C:external side of plasma membrane"/>
    <property type="evidence" value="ECO:0007669"/>
    <property type="project" value="TreeGrafter"/>
</dbReference>
<dbReference type="KEGG" id="clum:117750978"/>
<dbReference type="PROSITE" id="PS50835">
    <property type="entry name" value="IG_LIKE"/>
    <property type="match status" value="1"/>
</dbReference>
<dbReference type="PANTHER" id="PTHR24100:SF0">
    <property type="entry name" value="V-SET DOMAIN-CONTAINING T-CELL ACTIVATION INHIBITOR 1"/>
    <property type="match status" value="1"/>
</dbReference>
<keyword evidence="6" id="KW-0393">Immunoglobulin domain</keyword>
<feature type="domain" description="Ig-like" evidence="8">
    <location>
        <begin position="50"/>
        <end position="150"/>
    </location>
</feature>
<dbReference type="GeneTree" id="ENSGT00940000157300"/>
<evidence type="ECO:0000256" key="5">
    <source>
        <dbReference type="ARBA" id="ARBA00023180"/>
    </source>
</evidence>
<dbReference type="GO" id="GO:1903037">
    <property type="term" value="P:regulation of leukocyte cell-cell adhesion"/>
    <property type="evidence" value="ECO:0007669"/>
    <property type="project" value="UniProtKB-ARBA"/>
</dbReference>
<dbReference type="Proteomes" id="UP000694565">
    <property type="component" value="Unplaced"/>
</dbReference>
<evidence type="ECO:0000256" key="2">
    <source>
        <dbReference type="ARBA" id="ARBA00022729"/>
    </source>
</evidence>
<dbReference type="InterPro" id="IPR013783">
    <property type="entry name" value="Ig-like_fold"/>
</dbReference>
<dbReference type="InterPro" id="IPR007110">
    <property type="entry name" value="Ig-like_dom"/>
</dbReference>
<evidence type="ECO:0000256" key="1">
    <source>
        <dbReference type="ARBA" id="ARBA00004370"/>
    </source>
</evidence>
<dbReference type="GO" id="GO:0050852">
    <property type="term" value="P:T cell receptor signaling pathway"/>
    <property type="evidence" value="ECO:0007669"/>
    <property type="project" value="TreeGrafter"/>
</dbReference>
<reference evidence="9" key="1">
    <citation type="submission" date="2025-08" db="UniProtKB">
        <authorList>
            <consortium name="Ensembl"/>
        </authorList>
    </citation>
    <scope>IDENTIFICATION</scope>
</reference>
<protein>
    <submittedName>
        <fullName evidence="9">V-set domain containing T cell activation inhibitor 1</fullName>
    </submittedName>
</protein>
<dbReference type="RefSeq" id="XP_034418353.1">
    <property type="nucleotide sequence ID" value="XM_034562462.1"/>
</dbReference>
<keyword evidence="10" id="KW-1185">Reference proteome</keyword>
<dbReference type="GO" id="GO:0005102">
    <property type="term" value="F:signaling receptor binding"/>
    <property type="evidence" value="ECO:0007669"/>
    <property type="project" value="TreeGrafter"/>
</dbReference>
<feature type="transmembrane region" description="Helical" evidence="7">
    <location>
        <begin position="6"/>
        <end position="29"/>
    </location>
</feature>
<evidence type="ECO:0000256" key="7">
    <source>
        <dbReference type="SAM" id="Phobius"/>
    </source>
</evidence>
<dbReference type="InterPro" id="IPR013106">
    <property type="entry name" value="Ig_V-set"/>
</dbReference>
<evidence type="ECO:0000256" key="4">
    <source>
        <dbReference type="ARBA" id="ARBA00023157"/>
    </source>
</evidence>
<sequence>MGTLGQIVFCSMITLIIIFGAAIILILALSFSGKLSEVSSNDVTPVANLGEDELLSCYLNSQVQPARFRDVSVTWEKKGLRDPVYRYLDGAPSLADQAPLFKGRTQLFPDALVAGNASLLLRSVRQSDAGEYTCSISSSGGSGKVKVQLRTAAFSVPIFKFTNGVLVAEAPRWFPEPRVTWVDFFGAVLNGSTSLVKNSAGIFQVVSRLQPINFSEIYICRIQNDLVTARSQETVTDSGVKGNTYFTFSAASSLLASTHLSIMTSVLCIYYLT</sequence>
<dbReference type="InterPro" id="IPR050504">
    <property type="entry name" value="IgSF_BTN/MOG"/>
</dbReference>
<dbReference type="GO" id="GO:0001817">
    <property type="term" value="P:regulation of cytokine production"/>
    <property type="evidence" value="ECO:0007669"/>
    <property type="project" value="TreeGrafter"/>
</dbReference>
<dbReference type="GeneID" id="117750978"/>
<dbReference type="InterPro" id="IPR036179">
    <property type="entry name" value="Ig-like_dom_sf"/>
</dbReference>
<evidence type="ECO:0000256" key="3">
    <source>
        <dbReference type="ARBA" id="ARBA00023136"/>
    </source>
</evidence>
<name>A0A8C3G3V8_CYCLU</name>
<dbReference type="GO" id="GO:0050863">
    <property type="term" value="P:regulation of T cell activation"/>
    <property type="evidence" value="ECO:0007669"/>
    <property type="project" value="UniProtKB-ARBA"/>
</dbReference>
<dbReference type="AlphaFoldDB" id="A0A8C3G3V8"/>
<evidence type="ECO:0000313" key="9">
    <source>
        <dbReference type="Ensembl" id="ENSCLMP00005032555.1"/>
    </source>
</evidence>
<proteinExistence type="predicted"/>
<dbReference type="CTD" id="79679"/>
<dbReference type="Gene3D" id="2.60.40.10">
    <property type="entry name" value="Immunoglobulins"/>
    <property type="match status" value="2"/>
</dbReference>
<comment type="subcellular location">
    <subcellularLocation>
        <location evidence="1">Membrane</location>
    </subcellularLocation>
</comment>
<dbReference type="RefSeq" id="XP_034418352.1">
    <property type="nucleotide sequence ID" value="XM_034562461.1"/>
</dbReference>
<keyword evidence="5" id="KW-0325">Glycoprotein</keyword>
<gene>
    <name evidence="9" type="primary">vtcn1</name>
</gene>
<keyword evidence="3 7" id="KW-0472">Membrane</keyword>
<evidence type="ECO:0000256" key="6">
    <source>
        <dbReference type="ARBA" id="ARBA00023319"/>
    </source>
</evidence>
<reference evidence="9" key="2">
    <citation type="submission" date="2025-09" db="UniProtKB">
        <authorList>
            <consortium name="Ensembl"/>
        </authorList>
    </citation>
    <scope>IDENTIFICATION</scope>
</reference>
<dbReference type="PANTHER" id="PTHR24100">
    <property type="entry name" value="BUTYROPHILIN"/>
    <property type="match status" value="1"/>
</dbReference>